<sequence length="26" mass="3031">MPPTTTWVCRGPRRTIIESSFDITEH</sequence>
<dbReference type="EMBL" id="CH473970">
    <property type="protein sequence ID" value="EDM08815.1"/>
    <property type="molecule type" value="Genomic_DNA"/>
</dbReference>
<accession>A6IWQ7</accession>
<dbReference type="AlphaFoldDB" id="A6IWQ7"/>
<protein>
    <submittedName>
        <fullName evidence="1">RCG43066</fullName>
    </submittedName>
</protein>
<evidence type="ECO:0000313" key="2">
    <source>
        <dbReference type="Proteomes" id="UP000234681"/>
    </source>
</evidence>
<dbReference type="Proteomes" id="UP000234681">
    <property type="component" value="Chromosome 16"/>
</dbReference>
<evidence type="ECO:0000313" key="1">
    <source>
        <dbReference type="EMBL" id="EDM08815.1"/>
    </source>
</evidence>
<organism evidence="1 2">
    <name type="scientific">Rattus norvegicus</name>
    <name type="common">Rat</name>
    <dbReference type="NCBI Taxonomy" id="10116"/>
    <lineage>
        <taxon>Eukaryota</taxon>
        <taxon>Metazoa</taxon>
        <taxon>Chordata</taxon>
        <taxon>Craniata</taxon>
        <taxon>Vertebrata</taxon>
        <taxon>Euteleostomi</taxon>
        <taxon>Mammalia</taxon>
        <taxon>Eutheria</taxon>
        <taxon>Euarchontoglires</taxon>
        <taxon>Glires</taxon>
        <taxon>Rodentia</taxon>
        <taxon>Myomorpha</taxon>
        <taxon>Muroidea</taxon>
        <taxon>Muridae</taxon>
        <taxon>Murinae</taxon>
        <taxon>Rattus</taxon>
    </lineage>
</organism>
<gene>
    <name evidence="1" type="ORF">rCG_43066</name>
</gene>
<proteinExistence type="predicted"/>
<name>A6IWQ7_RAT</name>
<reference evidence="1 2" key="1">
    <citation type="submission" date="2005-09" db="EMBL/GenBank/DDBJ databases">
        <authorList>
            <person name="Mural R.J."/>
            <person name="Li P.W."/>
            <person name="Adams M.D."/>
            <person name="Amanatides P.G."/>
            <person name="Baden-Tillson H."/>
            <person name="Barnstead M."/>
            <person name="Chin S.H."/>
            <person name="Dew I."/>
            <person name="Evans C.A."/>
            <person name="Ferriera S."/>
            <person name="Flanigan M."/>
            <person name="Fosler C."/>
            <person name="Glodek A."/>
            <person name="Gu Z."/>
            <person name="Holt R.A."/>
            <person name="Jennings D."/>
            <person name="Kraft C.L."/>
            <person name="Lu F."/>
            <person name="Nguyen T."/>
            <person name="Nusskern D.R."/>
            <person name="Pfannkoch C.M."/>
            <person name="Sitter C."/>
            <person name="Sutton G.G."/>
            <person name="Venter J.C."/>
            <person name="Wang Z."/>
            <person name="Woodage T."/>
            <person name="Zheng X.H."/>
            <person name="Zhong F."/>
        </authorList>
    </citation>
    <scope>NUCLEOTIDE SEQUENCE [LARGE SCALE GENOMIC DNA]</scope>
    <source>
        <strain>BN</strain>
        <strain evidence="2">Sprague-Dawley</strain>
    </source>
</reference>